<comment type="caution">
    <text evidence="2">The sequence shown here is derived from an EMBL/GenBank/DDBJ whole genome shotgun (WGS) entry which is preliminary data.</text>
</comment>
<protein>
    <recommendedName>
        <fullName evidence="4">Endonuclease/exonuclease/phosphatase domain-containing protein</fullName>
    </recommendedName>
</protein>
<sequence length="106" mass="12023">MMEAKRTGKAAWQAYPARLIINGEEVKSVTSRPQPQKRAAPENKKKTKGQLDLRSNCNASVVCWNVHGSLVSKLEGKEFVTQLREHDIVLLSETWTNEESETIDWV</sequence>
<organism evidence="2 3">
    <name type="scientific">Elysia marginata</name>
    <dbReference type="NCBI Taxonomy" id="1093978"/>
    <lineage>
        <taxon>Eukaryota</taxon>
        <taxon>Metazoa</taxon>
        <taxon>Spiralia</taxon>
        <taxon>Lophotrochozoa</taxon>
        <taxon>Mollusca</taxon>
        <taxon>Gastropoda</taxon>
        <taxon>Heterobranchia</taxon>
        <taxon>Euthyneura</taxon>
        <taxon>Panpulmonata</taxon>
        <taxon>Sacoglossa</taxon>
        <taxon>Placobranchoidea</taxon>
        <taxon>Plakobranchidae</taxon>
        <taxon>Elysia</taxon>
    </lineage>
</organism>
<feature type="region of interest" description="Disordered" evidence="1">
    <location>
        <begin position="26"/>
        <end position="51"/>
    </location>
</feature>
<accession>A0AAV4GTJ1</accession>
<dbReference type="Proteomes" id="UP000762676">
    <property type="component" value="Unassembled WGS sequence"/>
</dbReference>
<evidence type="ECO:0000313" key="3">
    <source>
        <dbReference type="Proteomes" id="UP000762676"/>
    </source>
</evidence>
<gene>
    <name evidence="2" type="ORF">ElyMa_004254100</name>
</gene>
<reference evidence="2 3" key="1">
    <citation type="journal article" date="2021" name="Elife">
        <title>Chloroplast acquisition without the gene transfer in kleptoplastic sea slugs, Plakobranchus ocellatus.</title>
        <authorList>
            <person name="Maeda T."/>
            <person name="Takahashi S."/>
            <person name="Yoshida T."/>
            <person name="Shimamura S."/>
            <person name="Takaki Y."/>
            <person name="Nagai Y."/>
            <person name="Toyoda A."/>
            <person name="Suzuki Y."/>
            <person name="Arimoto A."/>
            <person name="Ishii H."/>
            <person name="Satoh N."/>
            <person name="Nishiyama T."/>
            <person name="Hasebe M."/>
            <person name="Maruyama T."/>
            <person name="Minagawa J."/>
            <person name="Obokata J."/>
            <person name="Shigenobu S."/>
        </authorList>
    </citation>
    <scope>NUCLEOTIDE SEQUENCE [LARGE SCALE GENOMIC DNA]</scope>
</reference>
<dbReference type="AlphaFoldDB" id="A0AAV4GTJ1"/>
<evidence type="ECO:0000313" key="2">
    <source>
        <dbReference type="EMBL" id="GFR88510.1"/>
    </source>
</evidence>
<proteinExistence type="predicted"/>
<evidence type="ECO:0008006" key="4">
    <source>
        <dbReference type="Google" id="ProtNLM"/>
    </source>
</evidence>
<evidence type="ECO:0000256" key="1">
    <source>
        <dbReference type="SAM" id="MobiDB-lite"/>
    </source>
</evidence>
<dbReference type="EMBL" id="BMAT01008571">
    <property type="protein sequence ID" value="GFR88510.1"/>
    <property type="molecule type" value="Genomic_DNA"/>
</dbReference>
<keyword evidence="3" id="KW-1185">Reference proteome</keyword>
<name>A0AAV4GTJ1_9GAST</name>